<gene>
    <name evidence="2" type="ORF">HAX54_023574</name>
</gene>
<evidence type="ECO:0000256" key="1">
    <source>
        <dbReference type="SAM" id="MobiDB-lite"/>
    </source>
</evidence>
<dbReference type="EMBL" id="JACEIK010002862">
    <property type="protein sequence ID" value="MCD9639196.1"/>
    <property type="molecule type" value="Genomic_DNA"/>
</dbReference>
<evidence type="ECO:0008006" key="4">
    <source>
        <dbReference type="Google" id="ProtNLM"/>
    </source>
</evidence>
<keyword evidence="3" id="KW-1185">Reference proteome</keyword>
<protein>
    <recommendedName>
        <fullName evidence="4">Small acidic protein 1</fullName>
    </recommendedName>
</protein>
<comment type="caution">
    <text evidence="2">The sequence shown here is derived from an EMBL/GenBank/DDBJ whole genome shotgun (WGS) entry which is preliminary data.</text>
</comment>
<reference evidence="2 3" key="1">
    <citation type="journal article" date="2021" name="BMC Genomics">
        <title>Datura genome reveals duplications of psychoactive alkaloid biosynthetic genes and high mutation rate following tissue culture.</title>
        <authorList>
            <person name="Rajewski A."/>
            <person name="Carter-House D."/>
            <person name="Stajich J."/>
            <person name="Litt A."/>
        </authorList>
    </citation>
    <scope>NUCLEOTIDE SEQUENCE [LARGE SCALE GENOMIC DNA]</scope>
    <source>
        <strain evidence="2">AR-01</strain>
    </source>
</reference>
<sequence>MQVDDFACMHLMFVHTKNQEQGTTSISPRKREPSMLPPESCIASRESHMEEQGSTMAMDVDEVDAIDMFGEGPLGGGEHLRLADADFFNSFQDDFDDSDIN</sequence>
<accession>A0ABS8UYP9</accession>
<dbReference type="Proteomes" id="UP000823775">
    <property type="component" value="Unassembled WGS sequence"/>
</dbReference>
<feature type="region of interest" description="Disordered" evidence="1">
    <location>
        <begin position="18"/>
        <end position="38"/>
    </location>
</feature>
<name>A0ABS8UYP9_DATST</name>
<organism evidence="2 3">
    <name type="scientific">Datura stramonium</name>
    <name type="common">Jimsonweed</name>
    <name type="synonym">Common thornapple</name>
    <dbReference type="NCBI Taxonomy" id="4076"/>
    <lineage>
        <taxon>Eukaryota</taxon>
        <taxon>Viridiplantae</taxon>
        <taxon>Streptophyta</taxon>
        <taxon>Embryophyta</taxon>
        <taxon>Tracheophyta</taxon>
        <taxon>Spermatophyta</taxon>
        <taxon>Magnoliopsida</taxon>
        <taxon>eudicotyledons</taxon>
        <taxon>Gunneridae</taxon>
        <taxon>Pentapetalae</taxon>
        <taxon>asterids</taxon>
        <taxon>lamiids</taxon>
        <taxon>Solanales</taxon>
        <taxon>Solanaceae</taxon>
        <taxon>Solanoideae</taxon>
        <taxon>Datureae</taxon>
        <taxon>Datura</taxon>
    </lineage>
</organism>
<proteinExistence type="predicted"/>
<evidence type="ECO:0000313" key="3">
    <source>
        <dbReference type="Proteomes" id="UP000823775"/>
    </source>
</evidence>
<evidence type="ECO:0000313" key="2">
    <source>
        <dbReference type="EMBL" id="MCD9639196.1"/>
    </source>
</evidence>